<reference evidence="1" key="1">
    <citation type="submission" date="2021-09" db="EMBL/GenBank/DDBJ databases">
        <authorList>
            <person name="Martin H S."/>
        </authorList>
    </citation>
    <scope>NUCLEOTIDE SEQUENCE</scope>
</reference>
<accession>A0A8J2VQ25</accession>
<gene>
    <name evidence="1" type="ORF">DCHRY22_LOCUS1406</name>
</gene>
<protein>
    <submittedName>
        <fullName evidence="1">(African queen) hypothetical protein</fullName>
    </submittedName>
</protein>
<evidence type="ECO:0000313" key="1">
    <source>
        <dbReference type="EMBL" id="CAG9559566.1"/>
    </source>
</evidence>
<dbReference type="AlphaFoldDB" id="A0A8J2VQ25"/>
<dbReference type="EMBL" id="CAKASE010000044">
    <property type="protein sequence ID" value="CAG9559566.1"/>
    <property type="molecule type" value="Genomic_DNA"/>
</dbReference>
<name>A0A8J2VQ25_9NEOP</name>
<sequence length="214" mass="24957">MGFVEKTDTSIQFPEAAEEVAEKNHKDVPISCKGQNYCTVKPDDYPEEKFNEMFKGYNAFPQPKLVWDPLQNKQGSVDDDKNCESQISYDALYKVKESGDKPWRTVIQAPKHDFVQKVRLEKCICDDAILFVEPLEVVNTNDYDRDVPISCKGQTYCTIKTDDYPEKKFNEMLKGRYEPLYKVREGVDKPWRYVVQSSEHDYIQKVRLERCLSA</sequence>
<keyword evidence="2" id="KW-1185">Reference proteome</keyword>
<dbReference type="OrthoDB" id="7035242at2759"/>
<comment type="caution">
    <text evidence="1">The sequence shown here is derived from an EMBL/GenBank/DDBJ whole genome shotgun (WGS) entry which is preliminary data.</text>
</comment>
<organism evidence="1 2">
    <name type="scientific">Danaus chrysippus</name>
    <name type="common">African queen</name>
    <dbReference type="NCBI Taxonomy" id="151541"/>
    <lineage>
        <taxon>Eukaryota</taxon>
        <taxon>Metazoa</taxon>
        <taxon>Ecdysozoa</taxon>
        <taxon>Arthropoda</taxon>
        <taxon>Hexapoda</taxon>
        <taxon>Insecta</taxon>
        <taxon>Pterygota</taxon>
        <taxon>Neoptera</taxon>
        <taxon>Endopterygota</taxon>
        <taxon>Lepidoptera</taxon>
        <taxon>Glossata</taxon>
        <taxon>Ditrysia</taxon>
        <taxon>Papilionoidea</taxon>
        <taxon>Nymphalidae</taxon>
        <taxon>Danainae</taxon>
        <taxon>Danaini</taxon>
        <taxon>Danaina</taxon>
        <taxon>Danaus</taxon>
        <taxon>Anosia</taxon>
    </lineage>
</organism>
<evidence type="ECO:0000313" key="2">
    <source>
        <dbReference type="Proteomes" id="UP000789524"/>
    </source>
</evidence>
<proteinExistence type="predicted"/>
<dbReference type="Proteomes" id="UP000789524">
    <property type="component" value="Unassembled WGS sequence"/>
</dbReference>